<keyword evidence="3" id="KW-1185">Reference proteome</keyword>
<name>A0A1E3Q984_LIPST</name>
<evidence type="ECO:0000313" key="3">
    <source>
        <dbReference type="Proteomes" id="UP000094385"/>
    </source>
</evidence>
<feature type="region of interest" description="Disordered" evidence="1">
    <location>
        <begin position="158"/>
        <end position="235"/>
    </location>
</feature>
<proteinExistence type="predicted"/>
<protein>
    <submittedName>
        <fullName evidence="2">Uncharacterized protein</fullName>
    </submittedName>
</protein>
<feature type="compositionally biased region" description="Polar residues" evidence="1">
    <location>
        <begin position="214"/>
        <end position="225"/>
    </location>
</feature>
<gene>
    <name evidence="2" type="ORF">LIPSTDRAFT_103423</name>
</gene>
<organism evidence="2 3">
    <name type="scientific">Lipomyces starkeyi NRRL Y-11557</name>
    <dbReference type="NCBI Taxonomy" id="675824"/>
    <lineage>
        <taxon>Eukaryota</taxon>
        <taxon>Fungi</taxon>
        <taxon>Dikarya</taxon>
        <taxon>Ascomycota</taxon>
        <taxon>Saccharomycotina</taxon>
        <taxon>Lipomycetes</taxon>
        <taxon>Lipomycetales</taxon>
        <taxon>Lipomycetaceae</taxon>
        <taxon>Lipomyces</taxon>
    </lineage>
</organism>
<reference evidence="2 3" key="1">
    <citation type="journal article" date="2016" name="Proc. Natl. Acad. Sci. U.S.A.">
        <title>Comparative genomics of biotechnologically important yeasts.</title>
        <authorList>
            <person name="Riley R."/>
            <person name="Haridas S."/>
            <person name="Wolfe K.H."/>
            <person name="Lopes M.R."/>
            <person name="Hittinger C.T."/>
            <person name="Goeker M."/>
            <person name="Salamov A.A."/>
            <person name="Wisecaver J.H."/>
            <person name="Long T.M."/>
            <person name="Calvey C.H."/>
            <person name="Aerts A.L."/>
            <person name="Barry K.W."/>
            <person name="Choi C."/>
            <person name="Clum A."/>
            <person name="Coughlan A.Y."/>
            <person name="Deshpande S."/>
            <person name="Douglass A.P."/>
            <person name="Hanson S.J."/>
            <person name="Klenk H.-P."/>
            <person name="LaButti K.M."/>
            <person name="Lapidus A."/>
            <person name="Lindquist E.A."/>
            <person name="Lipzen A.M."/>
            <person name="Meier-Kolthoff J.P."/>
            <person name="Ohm R.A."/>
            <person name="Otillar R.P."/>
            <person name="Pangilinan J.L."/>
            <person name="Peng Y."/>
            <person name="Rokas A."/>
            <person name="Rosa C.A."/>
            <person name="Scheuner C."/>
            <person name="Sibirny A.A."/>
            <person name="Slot J.C."/>
            <person name="Stielow J.B."/>
            <person name="Sun H."/>
            <person name="Kurtzman C.P."/>
            <person name="Blackwell M."/>
            <person name="Grigoriev I.V."/>
            <person name="Jeffries T.W."/>
        </authorList>
    </citation>
    <scope>NUCLEOTIDE SEQUENCE [LARGE SCALE GENOMIC DNA]</scope>
    <source>
        <strain evidence="2 3">NRRL Y-11557</strain>
    </source>
</reference>
<dbReference type="OrthoDB" id="10416770at2759"/>
<feature type="compositionally biased region" description="Polar residues" evidence="1">
    <location>
        <begin position="171"/>
        <end position="187"/>
    </location>
</feature>
<dbReference type="EMBL" id="KV454292">
    <property type="protein sequence ID" value="ODQ74128.1"/>
    <property type="molecule type" value="Genomic_DNA"/>
</dbReference>
<dbReference type="Proteomes" id="UP000094385">
    <property type="component" value="Unassembled WGS sequence"/>
</dbReference>
<evidence type="ECO:0000256" key="1">
    <source>
        <dbReference type="SAM" id="MobiDB-lite"/>
    </source>
</evidence>
<sequence length="440" mass="48071">MATAVPASSGQDSASHASWTGWMSSDFHFLITAVLQSRATLQPGQSSSDFWQHVVTLFARLGNAHGRPQEIVNLEQKELRRIFYDCMKSARQVNEYEIWRASVAGTTPPHWWDLDISMRQKFLKGGPFLSKNVVARLLDYFQQYSQFSAAKPRVKVVQGDKSSSDARAQDLPQQTSVSNPTAASSANRPKDIVQPVLDAASQSTGEFAPDQTIRRGSTQGRTPPSNVDERPIAKRPRLDVASKDTKIPQLSLVRSTAAVTLPLEPSSDVVEVSTTRLTASPTRTQFASTAHQEIAVPNFTSVNLGATATQEPIYRTASPLQTVELTPSSLGLSNRSASQIPGPTVLKASGAPPGGLTEAYLDNRCKDLASRRSNQDRLLQQLQNIITDNQVDPGTLGLSLQAWMAYARAVWTAGEEQEIQAEEEFVKKLLAEDADGRKKS</sequence>
<accession>A0A1E3Q984</accession>
<dbReference type="AlphaFoldDB" id="A0A1E3Q984"/>
<evidence type="ECO:0000313" key="2">
    <source>
        <dbReference type="EMBL" id="ODQ74128.1"/>
    </source>
</evidence>